<evidence type="ECO:0000313" key="2">
    <source>
        <dbReference type="EMBL" id="CAF1429288.1"/>
    </source>
</evidence>
<evidence type="ECO:0000313" key="3">
    <source>
        <dbReference type="Proteomes" id="UP000663828"/>
    </source>
</evidence>
<dbReference type="Proteomes" id="UP000663852">
    <property type="component" value="Unassembled WGS sequence"/>
</dbReference>
<evidence type="ECO:0000313" key="4">
    <source>
        <dbReference type="Proteomes" id="UP000663852"/>
    </source>
</evidence>
<proteinExistence type="predicted"/>
<dbReference type="EMBL" id="CAJNOJ010000389">
    <property type="protein sequence ID" value="CAF1429288.1"/>
    <property type="molecule type" value="Genomic_DNA"/>
</dbReference>
<dbReference type="Proteomes" id="UP000663828">
    <property type="component" value="Unassembled WGS sequence"/>
</dbReference>
<sequence>MHQQSSEPVSRLSGTTNVPIKRRKYKSSKGLVDKSQMLAANNALIYFKRCEQIGYDRIREIADDGIEIVKQYLDNFISSLEQKINDVFDRATQIENYRCENSSKYSQNIEIHLQALDFLSRFPQVFEYIDGKEKLEQHRRQYHVYYETLKSRMEQYKYSGQSRELRDHLLIAQTLTCIDRFFEKDFPLNGYQTLYKRYQSELIKDCEEASATVLPCIDKSEYDKVDAQLSLMDEKFVNPLHFAHIKYKVFNLLYIT</sequence>
<dbReference type="OrthoDB" id="10063971at2759"/>
<dbReference type="EMBL" id="CAJNOR010002712">
    <property type="protein sequence ID" value="CAF1330967.1"/>
    <property type="molecule type" value="Genomic_DNA"/>
</dbReference>
<reference evidence="2" key="1">
    <citation type="submission" date="2021-02" db="EMBL/GenBank/DDBJ databases">
        <authorList>
            <person name="Nowell W R."/>
        </authorList>
    </citation>
    <scope>NUCLEOTIDE SEQUENCE</scope>
</reference>
<dbReference type="AlphaFoldDB" id="A0A815N710"/>
<keyword evidence="3" id="KW-1185">Reference proteome</keyword>
<evidence type="ECO:0000313" key="1">
    <source>
        <dbReference type="EMBL" id="CAF1330967.1"/>
    </source>
</evidence>
<accession>A0A815N710</accession>
<protein>
    <submittedName>
        <fullName evidence="2">Uncharacterized protein</fullName>
    </submittedName>
</protein>
<organism evidence="2 4">
    <name type="scientific">Adineta ricciae</name>
    <name type="common">Rotifer</name>
    <dbReference type="NCBI Taxonomy" id="249248"/>
    <lineage>
        <taxon>Eukaryota</taxon>
        <taxon>Metazoa</taxon>
        <taxon>Spiralia</taxon>
        <taxon>Gnathifera</taxon>
        <taxon>Rotifera</taxon>
        <taxon>Eurotatoria</taxon>
        <taxon>Bdelloidea</taxon>
        <taxon>Adinetida</taxon>
        <taxon>Adinetidae</taxon>
        <taxon>Adineta</taxon>
    </lineage>
</organism>
<gene>
    <name evidence="2" type="ORF">EDS130_LOCUS38089</name>
    <name evidence="1" type="ORF">XAT740_LOCUS30429</name>
</gene>
<comment type="caution">
    <text evidence="2">The sequence shown here is derived from an EMBL/GenBank/DDBJ whole genome shotgun (WGS) entry which is preliminary data.</text>
</comment>
<name>A0A815N710_ADIRI</name>